<protein>
    <submittedName>
        <fullName evidence="2">Xenobiotic reductase</fullName>
    </submittedName>
</protein>
<proteinExistence type="predicted"/>
<organism evidence="2 3">
    <name type="scientific">Pseudomonas syringae pv. actinidiae ICMP 18807</name>
    <dbReference type="NCBI Taxonomy" id="1194404"/>
    <lineage>
        <taxon>Bacteria</taxon>
        <taxon>Pseudomonadati</taxon>
        <taxon>Pseudomonadota</taxon>
        <taxon>Gammaproteobacteria</taxon>
        <taxon>Pseudomonadales</taxon>
        <taxon>Pseudomonadaceae</taxon>
        <taxon>Pseudomonas</taxon>
        <taxon>Pseudomonas syringae</taxon>
    </lineage>
</organism>
<gene>
    <name evidence="2" type="ORF">A244_36675</name>
</gene>
<evidence type="ECO:0000313" key="2">
    <source>
        <dbReference type="EMBL" id="EPN33555.1"/>
    </source>
</evidence>
<dbReference type="GO" id="GO:0050661">
    <property type="term" value="F:NADP binding"/>
    <property type="evidence" value="ECO:0007669"/>
    <property type="project" value="InterPro"/>
</dbReference>
<feature type="non-terminal residue" evidence="2">
    <location>
        <position position="68"/>
    </location>
</feature>
<comment type="cofactor">
    <cofactor evidence="1">
        <name>FMN</name>
        <dbReference type="ChEBI" id="CHEBI:58210"/>
    </cofactor>
</comment>
<accession>S6SVY2</accession>
<dbReference type="GO" id="GO:0003959">
    <property type="term" value="F:NADPH dehydrogenase activity"/>
    <property type="evidence" value="ECO:0007669"/>
    <property type="project" value="InterPro"/>
</dbReference>
<dbReference type="EMBL" id="AOKG01002507">
    <property type="protein sequence ID" value="EPN33555.1"/>
    <property type="molecule type" value="Genomic_DNA"/>
</dbReference>
<sequence length="68" mass="7423">MPLFVRVSATDWVEDGWNADETVELARRLKALGTDLIDVSSGGTSANAEIPVGPGYQTRFAERVRNES</sequence>
<evidence type="ECO:0000313" key="3">
    <source>
        <dbReference type="Proteomes" id="UP000015729"/>
    </source>
</evidence>
<dbReference type="PATRIC" id="fig|1194404.4.peg.7530"/>
<dbReference type="Gene3D" id="3.20.20.70">
    <property type="entry name" value="Aldolase class I"/>
    <property type="match status" value="1"/>
</dbReference>
<dbReference type="GO" id="GO:0010181">
    <property type="term" value="F:FMN binding"/>
    <property type="evidence" value="ECO:0007669"/>
    <property type="project" value="InterPro"/>
</dbReference>
<name>S6SVY2_PSESF</name>
<comment type="caution">
    <text evidence="2">The sequence shown here is derived from an EMBL/GenBank/DDBJ whole genome shotgun (WGS) entry which is preliminary data.</text>
</comment>
<dbReference type="AlphaFoldDB" id="S6SVY2"/>
<dbReference type="SUPFAM" id="SSF51395">
    <property type="entry name" value="FMN-linked oxidoreductases"/>
    <property type="match status" value="1"/>
</dbReference>
<dbReference type="PANTHER" id="PTHR43303:SF4">
    <property type="entry name" value="NADPH DEHYDROGENASE C23G7.10C-RELATED"/>
    <property type="match status" value="1"/>
</dbReference>
<dbReference type="InterPro" id="IPR013785">
    <property type="entry name" value="Aldolase_TIM"/>
</dbReference>
<dbReference type="Proteomes" id="UP000015729">
    <property type="component" value="Unassembled WGS sequence"/>
</dbReference>
<dbReference type="PANTHER" id="PTHR43303">
    <property type="entry name" value="NADPH DEHYDROGENASE C23G7.10C-RELATED"/>
    <property type="match status" value="1"/>
</dbReference>
<dbReference type="InterPro" id="IPR044152">
    <property type="entry name" value="YqjM-like"/>
</dbReference>
<reference evidence="2 3" key="1">
    <citation type="journal article" date="2013" name="PLoS Pathog.">
        <title>Genomic analysis of the Kiwifruit pathogen Pseudomonas syringae pv. actinidiae provides insight into the origins of an emergent plant disease.</title>
        <authorList>
            <person name="McCann H.C."/>
            <person name="Rikkerink E.H."/>
            <person name="Bertels F."/>
            <person name="Fiers M."/>
            <person name="Lu A."/>
            <person name="Rees-George J."/>
            <person name="Andersen M.T."/>
            <person name="Gleave A.P."/>
            <person name="Haubold B."/>
            <person name="Wohlers M.W."/>
            <person name="Guttman D.S."/>
            <person name="Wang P.W."/>
            <person name="Straub C."/>
            <person name="Vanneste J.L."/>
            <person name="Rainey P.B."/>
            <person name="Templeton M.D."/>
        </authorList>
    </citation>
    <scope>NUCLEOTIDE SEQUENCE [LARGE SCALE GENOMIC DNA]</scope>
    <source>
        <strain evidence="2 3">ICMP 18807</strain>
    </source>
</reference>
<evidence type="ECO:0000256" key="1">
    <source>
        <dbReference type="ARBA" id="ARBA00001917"/>
    </source>
</evidence>